<evidence type="ECO:0000256" key="8">
    <source>
        <dbReference type="ARBA" id="ARBA00022989"/>
    </source>
</evidence>
<keyword evidence="9" id="KW-0472">Membrane</keyword>
<evidence type="ECO:0000256" key="11">
    <source>
        <dbReference type="RuleBase" id="RU363110"/>
    </source>
</evidence>
<keyword evidence="4 11" id="KW-0328">Glycosyltransferase</keyword>
<comment type="subcellular location">
    <subcellularLocation>
        <location evidence="1 11">Endoplasmic reticulum membrane</location>
        <topology evidence="1 11">Multi-pass membrane protein</topology>
    </subcellularLocation>
</comment>
<gene>
    <name evidence="12" type="ORF">BOH78_4290</name>
</gene>
<comment type="catalytic activity">
    <reaction evidence="10">
        <text>an alpha-D-Glc-(1-&gt;3)-alpha-D-Man-(1-&gt;2)-alpha-D-Man-(1-&gt;2)-alpha-D-Man-(1-&gt;3)-[alpha-D-Man-(1-&gt;2)-alpha-D-Man-(1-&gt;3)-[alpha-D-Man-(1-&gt;2)-alpha-D-Man-(1-&gt;6)]-alpha-D-Man-(1-&gt;6)]-beta-D-Man-(1-&gt;4)-beta-D-GlcNAc-(1-&gt;4)-alpha-D-GlcNAc-diphospho-di-trans,poly-cis-dolichol + a di-trans,poly-cis-dolichyl beta-D-glucosyl phosphate = an alpha-D-Glc-(1-&gt;3)-alpha-D-Glc-(1-&gt;3)-alpha-D-Man-(1-&gt;2)-alpha-D-Man-(1-&gt;2)-alpha-D-Man-(1-&gt;3)-[alpha-D-Man-(1-&gt;2)-alpha-D-Man-(1-&gt;3)-[alpha-D-Man-(1-&gt;2)-alpha-D-Man-(1-&gt;6)]-alpha-D-Man-(1-&gt;6)]-beta-D-Man-(1-&gt;4)-beta-D-GlcNAc-(1-&gt;4)-alpha-D-GlcNAc-diphospho-di-trans,poly-cis-dolichol + a di-trans,poly-cis-dolichyl phosphate + H(+)</text>
        <dbReference type="Rhea" id="RHEA:31307"/>
        <dbReference type="Rhea" id="RHEA-COMP:19498"/>
        <dbReference type="Rhea" id="RHEA-COMP:19502"/>
        <dbReference type="Rhea" id="RHEA-COMP:19521"/>
        <dbReference type="Rhea" id="RHEA-COMP:19522"/>
        <dbReference type="ChEBI" id="CHEBI:15378"/>
        <dbReference type="ChEBI" id="CHEBI:57525"/>
        <dbReference type="ChEBI" id="CHEBI:57683"/>
        <dbReference type="ChEBI" id="CHEBI:132521"/>
        <dbReference type="ChEBI" id="CHEBI:132522"/>
        <dbReference type="EC" id="2.4.1.265"/>
    </reaction>
    <physiologicalReaction direction="left-to-right" evidence="10">
        <dbReference type="Rhea" id="RHEA:31308"/>
    </physiologicalReaction>
</comment>
<comment type="pathway">
    <text evidence="2 11">Protein modification; protein glycosylation.</text>
</comment>
<accession>A0A1V2LJX8</accession>
<dbReference type="GO" id="GO:0005789">
    <property type="term" value="C:endoplasmic reticulum membrane"/>
    <property type="evidence" value="ECO:0007669"/>
    <property type="project" value="UniProtKB-SubCell"/>
</dbReference>
<evidence type="ECO:0000256" key="1">
    <source>
        <dbReference type="ARBA" id="ARBA00004477"/>
    </source>
</evidence>
<dbReference type="PANTHER" id="PTHR12413">
    <property type="entry name" value="DOLICHYL GLYCOSYLTRANSFERASE"/>
    <property type="match status" value="1"/>
</dbReference>
<keyword evidence="8" id="KW-1133">Transmembrane helix</keyword>
<dbReference type="VEuPathDB" id="FungiDB:C5L36_0E05240"/>
<dbReference type="Pfam" id="PF03155">
    <property type="entry name" value="Alg6_Alg8"/>
    <property type="match status" value="1"/>
</dbReference>
<dbReference type="EMBL" id="MQVM01000029">
    <property type="protein sequence ID" value="ONH71745.1"/>
    <property type="molecule type" value="Genomic_DNA"/>
</dbReference>
<dbReference type="GO" id="GO:0042283">
    <property type="term" value="F:dolichyl pyrophosphate Glc1Man9GlcNAc2 alpha-1,3-glucosyltransferase activity"/>
    <property type="evidence" value="ECO:0007669"/>
    <property type="project" value="UniProtKB-EC"/>
</dbReference>
<evidence type="ECO:0000256" key="2">
    <source>
        <dbReference type="ARBA" id="ARBA00004922"/>
    </source>
</evidence>
<reference evidence="13" key="1">
    <citation type="journal article" date="2017" name="Genome Announc.">
        <title>Genome sequences of Cyberlindnera fabianii 65, Pichia kudriavzevii 129, and Saccharomyces cerevisiae 131 isolated from fermented masau fruits in Zimbabwe.</title>
        <authorList>
            <person name="van Rijswijck I.M.H."/>
            <person name="Derks M.F.L."/>
            <person name="Abee T."/>
            <person name="de Ridder D."/>
            <person name="Smid E.J."/>
        </authorList>
    </citation>
    <scope>NUCLEOTIDE SEQUENCE [LARGE SCALE GENOMIC DNA]</scope>
    <source>
        <strain evidence="13">129</strain>
    </source>
</reference>
<keyword evidence="5 11" id="KW-0808">Transferase</keyword>
<proteinExistence type="inferred from homology"/>
<dbReference type="InterPro" id="IPR004856">
    <property type="entry name" value="Glyco_trans_ALG6/ALG8"/>
</dbReference>
<evidence type="ECO:0000256" key="10">
    <source>
        <dbReference type="ARBA" id="ARBA00047346"/>
    </source>
</evidence>
<evidence type="ECO:0000313" key="12">
    <source>
        <dbReference type="EMBL" id="ONH71745.1"/>
    </source>
</evidence>
<dbReference type="EC" id="2.4.1.-" evidence="11"/>
<keyword evidence="6" id="KW-0812">Transmembrane</keyword>
<dbReference type="UniPathway" id="UPA00378"/>
<evidence type="ECO:0000313" key="13">
    <source>
        <dbReference type="Proteomes" id="UP000189274"/>
    </source>
</evidence>
<sequence length="109" mass="12903">MATSTKKTAHGYNYSLWNIWVASTLLKVLLFPSYHSTDFDVHRNWLSITSLLPLKDWYIDATSQWTLDYPPFFAYFEWVLSRFVSKSVADDGRQLWNKDDFLSEKYSDC</sequence>
<organism evidence="12 13">
    <name type="scientific">Pichia kudriavzevii</name>
    <name type="common">Yeast</name>
    <name type="synonym">Issatchenkia orientalis</name>
    <dbReference type="NCBI Taxonomy" id="4909"/>
    <lineage>
        <taxon>Eukaryota</taxon>
        <taxon>Fungi</taxon>
        <taxon>Dikarya</taxon>
        <taxon>Ascomycota</taxon>
        <taxon>Saccharomycotina</taxon>
        <taxon>Pichiomycetes</taxon>
        <taxon>Pichiales</taxon>
        <taxon>Pichiaceae</taxon>
        <taxon>Pichia</taxon>
    </lineage>
</organism>
<dbReference type="AlphaFoldDB" id="A0A1V2LJX8"/>
<evidence type="ECO:0000256" key="3">
    <source>
        <dbReference type="ARBA" id="ARBA00008715"/>
    </source>
</evidence>
<evidence type="ECO:0000256" key="9">
    <source>
        <dbReference type="ARBA" id="ARBA00023136"/>
    </source>
</evidence>
<dbReference type="Proteomes" id="UP000189274">
    <property type="component" value="Unassembled WGS sequence"/>
</dbReference>
<comment type="similarity">
    <text evidence="3 11">Belongs to the ALG6/ALG8 glucosyltransferase family.</text>
</comment>
<evidence type="ECO:0000256" key="5">
    <source>
        <dbReference type="ARBA" id="ARBA00022679"/>
    </source>
</evidence>
<dbReference type="PANTHER" id="PTHR12413:SF2">
    <property type="entry name" value="DOLICHYL PYROPHOSPHATE GLC1MAN9GLCNAC2 ALPHA-1,3-GLUCOSYLTRANSFERASE-RELATED"/>
    <property type="match status" value="1"/>
</dbReference>
<protein>
    <recommendedName>
        <fullName evidence="11">Alpha-1,3-glucosyltransferase</fullName>
        <ecNumber evidence="11">2.4.1.-</ecNumber>
    </recommendedName>
</protein>
<evidence type="ECO:0000256" key="6">
    <source>
        <dbReference type="ARBA" id="ARBA00022692"/>
    </source>
</evidence>
<keyword evidence="7 11" id="KW-0256">Endoplasmic reticulum</keyword>
<comment type="caution">
    <text evidence="12">The sequence shown here is derived from an EMBL/GenBank/DDBJ whole genome shotgun (WGS) entry which is preliminary data.</text>
</comment>
<name>A0A1V2LJX8_PICKU</name>
<evidence type="ECO:0000256" key="4">
    <source>
        <dbReference type="ARBA" id="ARBA00022676"/>
    </source>
</evidence>
<dbReference type="GO" id="GO:0006487">
    <property type="term" value="P:protein N-linked glycosylation"/>
    <property type="evidence" value="ECO:0007669"/>
    <property type="project" value="TreeGrafter"/>
</dbReference>
<evidence type="ECO:0000256" key="7">
    <source>
        <dbReference type="ARBA" id="ARBA00022824"/>
    </source>
</evidence>